<gene>
    <name evidence="3" type="ORF">NSA23_12810</name>
</gene>
<reference evidence="3" key="1">
    <citation type="submission" date="2022-07" db="EMBL/GenBank/DDBJ databases">
        <title>Enhanced cultured diversity of the mouse gut microbiota enables custom-made synthetic communities.</title>
        <authorList>
            <person name="Afrizal A."/>
        </authorList>
    </citation>
    <scope>NUCLEOTIDE SEQUENCE</scope>
    <source>
        <strain evidence="3">DSM 29482</strain>
    </source>
</reference>
<keyword evidence="4" id="KW-1185">Reference proteome</keyword>
<dbReference type="OrthoDB" id="9790239at2"/>
<feature type="domain" description="Helix-hairpin-helix DNA-binding motif class 1" evidence="2">
    <location>
        <begin position="189"/>
        <end position="208"/>
    </location>
</feature>
<dbReference type="Pfam" id="PF10531">
    <property type="entry name" value="SLBB"/>
    <property type="match status" value="1"/>
</dbReference>
<comment type="caution">
    <text evidence="3">The sequence shown here is derived from an EMBL/GenBank/DDBJ whole genome shotgun (WGS) entry which is preliminary data.</text>
</comment>
<evidence type="ECO:0000256" key="1">
    <source>
        <dbReference type="SAM" id="Phobius"/>
    </source>
</evidence>
<accession>A0A9X2S5V8</accession>
<organism evidence="3 4">
    <name type="scientific">Anaerosalibacter massiliensis</name>
    <dbReference type="NCBI Taxonomy" id="1347392"/>
    <lineage>
        <taxon>Bacteria</taxon>
        <taxon>Bacillati</taxon>
        <taxon>Bacillota</taxon>
        <taxon>Tissierellia</taxon>
        <taxon>Tissierellales</taxon>
        <taxon>Sporanaerobacteraceae</taxon>
        <taxon>Anaerosalibacter</taxon>
    </lineage>
</organism>
<dbReference type="GO" id="GO:0003677">
    <property type="term" value="F:DNA binding"/>
    <property type="evidence" value="ECO:0007669"/>
    <property type="project" value="InterPro"/>
</dbReference>
<dbReference type="SUPFAM" id="SSF47781">
    <property type="entry name" value="RuvA domain 2-like"/>
    <property type="match status" value="1"/>
</dbReference>
<dbReference type="InterPro" id="IPR003583">
    <property type="entry name" value="Hlx-hairpin-Hlx_DNA-bd_motif"/>
</dbReference>
<dbReference type="NCBIfam" id="TIGR00426">
    <property type="entry name" value="competence protein ComEA helix-hairpin-helix repeat region"/>
    <property type="match status" value="1"/>
</dbReference>
<dbReference type="GO" id="GO:0015627">
    <property type="term" value="C:type II protein secretion system complex"/>
    <property type="evidence" value="ECO:0007669"/>
    <property type="project" value="TreeGrafter"/>
</dbReference>
<dbReference type="InterPro" id="IPR010994">
    <property type="entry name" value="RuvA_2-like"/>
</dbReference>
<keyword evidence="1" id="KW-0812">Transmembrane</keyword>
<feature type="domain" description="Helix-hairpin-helix DNA-binding motif class 1" evidence="2">
    <location>
        <begin position="160"/>
        <end position="179"/>
    </location>
</feature>
<dbReference type="SMART" id="SM00278">
    <property type="entry name" value="HhH1"/>
    <property type="match status" value="2"/>
</dbReference>
<dbReference type="PANTHER" id="PTHR21180:SF32">
    <property type="entry name" value="ENDONUCLEASE_EXONUCLEASE_PHOSPHATASE FAMILY DOMAIN-CONTAINING PROTEIN 1"/>
    <property type="match status" value="1"/>
</dbReference>
<dbReference type="Gene3D" id="3.10.560.10">
    <property type="entry name" value="Outer membrane lipoprotein wza domain like"/>
    <property type="match status" value="1"/>
</dbReference>
<keyword evidence="1" id="KW-1133">Transmembrane helix</keyword>
<dbReference type="GO" id="GO:0015628">
    <property type="term" value="P:protein secretion by the type II secretion system"/>
    <property type="evidence" value="ECO:0007669"/>
    <property type="project" value="TreeGrafter"/>
</dbReference>
<sequence>MKIFTKREQICILVLVIIVICITFYGFYRNNTKVNNMDLEDKKIEDEEIPEEEDKNEEVKNEPEYIMVHISGQVFKPGLIELKNGSRVTDAVNKAGGLKDEADLDRINLAKKLIDEEKIYIPKIGEENDMVEDINSSNEDTQENSQNGNDKIDINKATKEELMGLPGIGEVLAGRIIEYRESNKFKTIEDIKNVSGIGDKKFESIENMIIVN</sequence>
<dbReference type="Gene3D" id="1.10.150.310">
    <property type="entry name" value="Tex RuvX-like domain-like"/>
    <property type="match status" value="1"/>
</dbReference>
<evidence type="ECO:0000313" key="3">
    <source>
        <dbReference type="EMBL" id="MCR2044985.1"/>
    </source>
</evidence>
<dbReference type="InterPro" id="IPR004509">
    <property type="entry name" value="Competence_ComEA_HhH"/>
</dbReference>
<dbReference type="RefSeq" id="WP_050069767.1">
    <property type="nucleotide sequence ID" value="NZ_CABKTM010000026.1"/>
</dbReference>
<dbReference type="InterPro" id="IPR019554">
    <property type="entry name" value="Soluble_ligand-bd"/>
</dbReference>
<protein>
    <submittedName>
        <fullName evidence="3">Helix-hairpin-helix domain-containing protein</fullName>
    </submittedName>
</protein>
<evidence type="ECO:0000259" key="2">
    <source>
        <dbReference type="SMART" id="SM00278"/>
    </source>
</evidence>
<dbReference type="Proteomes" id="UP001142078">
    <property type="component" value="Unassembled WGS sequence"/>
</dbReference>
<dbReference type="AlphaFoldDB" id="A0A9X2S5V8"/>
<dbReference type="InterPro" id="IPR051675">
    <property type="entry name" value="Endo/Exo/Phosphatase_dom_1"/>
</dbReference>
<dbReference type="EMBL" id="JANJZL010000010">
    <property type="protein sequence ID" value="MCR2044985.1"/>
    <property type="molecule type" value="Genomic_DNA"/>
</dbReference>
<keyword evidence="1" id="KW-0472">Membrane</keyword>
<dbReference type="Pfam" id="PF12836">
    <property type="entry name" value="HHH_3"/>
    <property type="match status" value="1"/>
</dbReference>
<dbReference type="GO" id="GO:0006281">
    <property type="term" value="P:DNA repair"/>
    <property type="evidence" value="ECO:0007669"/>
    <property type="project" value="InterPro"/>
</dbReference>
<evidence type="ECO:0000313" key="4">
    <source>
        <dbReference type="Proteomes" id="UP001142078"/>
    </source>
</evidence>
<feature type="transmembrane region" description="Helical" evidence="1">
    <location>
        <begin position="12"/>
        <end position="28"/>
    </location>
</feature>
<name>A0A9X2S5V8_9FIRM</name>
<dbReference type="PANTHER" id="PTHR21180">
    <property type="entry name" value="ENDONUCLEASE/EXONUCLEASE/PHOSPHATASE FAMILY DOMAIN-CONTAINING PROTEIN 1"/>
    <property type="match status" value="1"/>
</dbReference>
<proteinExistence type="predicted"/>